<gene>
    <name evidence="1" type="ORF">L873DRAFT_1802657</name>
</gene>
<dbReference type="AlphaFoldDB" id="A0A3N4JVI8"/>
<reference evidence="1 2" key="1">
    <citation type="journal article" date="2018" name="Nat. Ecol. Evol.">
        <title>Pezizomycetes genomes reveal the molecular basis of ectomycorrhizal truffle lifestyle.</title>
        <authorList>
            <person name="Murat C."/>
            <person name="Payen T."/>
            <person name="Noel B."/>
            <person name="Kuo A."/>
            <person name="Morin E."/>
            <person name="Chen J."/>
            <person name="Kohler A."/>
            <person name="Krizsan K."/>
            <person name="Balestrini R."/>
            <person name="Da Silva C."/>
            <person name="Montanini B."/>
            <person name="Hainaut M."/>
            <person name="Levati E."/>
            <person name="Barry K.W."/>
            <person name="Belfiori B."/>
            <person name="Cichocki N."/>
            <person name="Clum A."/>
            <person name="Dockter R.B."/>
            <person name="Fauchery L."/>
            <person name="Guy J."/>
            <person name="Iotti M."/>
            <person name="Le Tacon F."/>
            <person name="Lindquist E.A."/>
            <person name="Lipzen A."/>
            <person name="Malagnac F."/>
            <person name="Mello A."/>
            <person name="Molinier V."/>
            <person name="Miyauchi S."/>
            <person name="Poulain J."/>
            <person name="Riccioni C."/>
            <person name="Rubini A."/>
            <person name="Sitrit Y."/>
            <person name="Splivallo R."/>
            <person name="Traeger S."/>
            <person name="Wang M."/>
            <person name="Zifcakova L."/>
            <person name="Wipf D."/>
            <person name="Zambonelli A."/>
            <person name="Paolocci F."/>
            <person name="Nowrousian M."/>
            <person name="Ottonello S."/>
            <person name="Baldrian P."/>
            <person name="Spatafora J.W."/>
            <person name="Henrissat B."/>
            <person name="Nagy L.G."/>
            <person name="Aury J.M."/>
            <person name="Wincker P."/>
            <person name="Grigoriev I.V."/>
            <person name="Bonfante P."/>
            <person name="Martin F.M."/>
        </authorList>
    </citation>
    <scope>NUCLEOTIDE SEQUENCE [LARGE SCALE GENOMIC DNA]</scope>
    <source>
        <strain evidence="1 2">120613-1</strain>
    </source>
</reference>
<evidence type="ECO:0000313" key="1">
    <source>
        <dbReference type="EMBL" id="RPB02207.1"/>
    </source>
</evidence>
<proteinExistence type="predicted"/>
<keyword evidence="2" id="KW-1185">Reference proteome</keyword>
<protein>
    <submittedName>
        <fullName evidence="1">Uncharacterized protein</fullName>
    </submittedName>
</protein>
<organism evidence="1 2">
    <name type="scientific">Choiromyces venosus 120613-1</name>
    <dbReference type="NCBI Taxonomy" id="1336337"/>
    <lineage>
        <taxon>Eukaryota</taxon>
        <taxon>Fungi</taxon>
        <taxon>Dikarya</taxon>
        <taxon>Ascomycota</taxon>
        <taxon>Pezizomycotina</taxon>
        <taxon>Pezizomycetes</taxon>
        <taxon>Pezizales</taxon>
        <taxon>Tuberaceae</taxon>
        <taxon>Choiromyces</taxon>
    </lineage>
</organism>
<accession>A0A3N4JVI8</accession>
<dbReference type="EMBL" id="ML120369">
    <property type="protein sequence ID" value="RPB02207.1"/>
    <property type="molecule type" value="Genomic_DNA"/>
</dbReference>
<name>A0A3N4JVI8_9PEZI</name>
<evidence type="ECO:0000313" key="2">
    <source>
        <dbReference type="Proteomes" id="UP000276215"/>
    </source>
</evidence>
<sequence length="65" mass="7089">MLQNFPEFSAQLPNFFTTNTTVSPISLTTTVISSVSSLATTHLVFFLKNQPFFTVATVVPSPLLP</sequence>
<dbReference type="Proteomes" id="UP000276215">
    <property type="component" value="Unassembled WGS sequence"/>
</dbReference>